<evidence type="ECO:0000313" key="2">
    <source>
        <dbReference type="Proteomes" id="UP000002009"/>
    </source>
</evidence>
<organism evidence="1 2">
    <name type="scientific">Micromonas commoda (strain RCC299 / NOUM17 / CCMP2709)</name>
    <name type="common">Picoplanktonic green alga</name>
    <dbReference type="NCBI Taxonomy" id="296587"/>
    <lineage>
        <taxon>Eukaryota</taxon>
        <taxon>Viridiplantae</taxon>
        <taxon>Chlorophyta</taxon>
        <taxon>Mamiellophyceae</taxon>
        <taxon>Mamiellales</taxon>
        <taxon>Mamiellaceae</taxon>
        <taxon>Micromonas</taxon>
    </lineage>
</organism>
<name>C1EJK4_MICCC</name>
<dbReference type="KEGG" id="mis:MICPUN_64969"/>
<dbReference type="EMBL" id="CP001335">
    <property type="protein sequence ID" value="ACO68202.1"/>
    <property type="molecule type" value="Genomic_DNA"/>
</dbReference>
<sequence length="58" mass="6345">MSNRGTRAPPGALLELGATFDSFFYILGQLTRSPTKLSSRFLFTPLPSSNRASRGAKR</sequence>
<dbReference type="GeneID" id="8249920"/>
<accession>C1EJK4</accession>
<protein>
    <submittedName>
        <fullName evidence="1">Uncharacterized protein</fullName>
    </submittedName>
</protein>
<dbReference type="AlphaFoldDB" id="C1EJK4"/>
<dbReference type="InParanoid" id="C1EJK4"/>
<dbReference type="Proteomes" id="UP000002009">
    <property type="component" value="Chromosome 17"/>
</dbReference>
<gene>
    <name evidence="1" type="ORF">MICPUN_64969</name>
</gene>
<dbReference type="RefSeq" id="XP_002506944.1">
    <property type="nucleotide sequence ID" value="XM_002506898.1"/>
</dbReference>
<reference evidence="1 2" key="1">
    <citation type="journal article" date="2009" name="Science">
        <title>Green evolution and dynamic adaptations revealed by genomes of the marine picoeukaryotes Micromonas.</title>
        <authorList>
            <person name="Worden A.Z."/>
            <person name="Lee J.H."/>
            <person name="Mock T."/>
            <person name="Rouze P."/>
            <person name="Simmons M.P."/>
            <person name="Aerts A.L."/>
            <person name="Allen A.E."/>
            <person name="Cuvelier M.L."/>
            <person name="Derelle E."/>
            <person name="Everett M.V."/>
            <person name="Foulon E."/>
            <person name="Grimwood J."/>
            <person name="Gundlach H."/>
            <person name="Henrissat B."/>
            <person name="Napoli C."/>
            <person name="McDonald S.M."/>
            <person name="Parker M.S."/>
            <person name="Rombauts S."/>
            <person name="Salamov A."/>
            <person name="Von Dassow P."/>
            <person name="Badger J.H."/>
            <person name="Coutinho P.M."/>
            <person name="Demir E."/>
            <person name="Dubchak I."/>
            <person name="Gentemann C."/>
            <person name="Eikrem W."/>
            <person name="Gready J.E."/>
            <person name="John U."/>
            <person name="Lanier W."/>
            <person name="Lindquist E.A."/>
            <person name="Lucas S."/>
            <person name="Mayer K.F."/>
            <person name="Moreau H."/>
            <person name="Not F."/>
            <person name="Otillar R."/>
            <person name="Panaud O."/>
            <person name="Pangilinan J."/>
            <person name="Paulsen I."/>
            <person name="Piegu B."/>
            <person name="Poliakov A."/>
            <person name="Robbens S."/>
            <person name="Schmutz J."/>
            <person name="Toulza E."/>
            <person name="Wyss T."/>
            <person name="Zelensky A."/>
            <person name="Zhou K."/>
            <person name="Armbrust E.V."/>
            <person name="Bhattacharya D."/>
            <person name="Goodenough U.W."/>
            <person name="Van de Peer Y."/>
            <person name="Grigoriev I.V."/>
        </authorList>
    </citation>
    <scope>NUCLEOTIDE SEQUENCE [LARGE SCALE GENOMIC DNA]</scope>
    <source>
        <strain evidence="2">RCC299 / NOUM17</strain>
    </source>
</reference>
<keyword evidence="2" id="KW-1185">Reference proteome</keyword>
<proteinExistence type="predicted"/>
<evidence type="ECO:0000313" key="1">
    <source>
        <dbReference type="EMBL" id="ACO68202.1"/>
    </source>
</evidence>